<dbReference type="Gene3D" id="3.10.129.10">
    <property type="entry name" value="Hotdog Thioesterase"/>
    <property type="match status" value="1"/>
</dbReference>
<dbReference type="InterPro" id="IPR045023">
    <property type="entry name" value="FATA/B"/>
</dbReference>
<dbReference type="Proteomes" id="UP001168877">
    <property type="component" value="Unassembled WGS sequence"/>
</dbReference>
<dbReference type="GO" id="GO:0000036">
    <property type="term" value="F:acyl carrier activity"/>
    <property type="evidence" value="ECO:0007669"/>
    <property type="project" value="TreeGrafter"/>
</dbReference>
<sequence>MLTQDFSENSNKAVKKPVVQSQRNIPDQIVQSHQLSGIILEYRRECSSSSIVQSLCEPEEDGILKDGVKQDSSLTLINGFSFPSKKTL</sequence>
<gene>
    <name evidence="1" type="ORF">LWI29_008717</name>
</gene>
<evidence type="ECO:0000313" key="1">
    <source>
        <dbReference type="EMBL" id="KAK0603794.1"/>
    </source>
</evidence>
<name>A0AA39TCN5_ACESA</name>
<proteinExistence type="predicted"/>
<organism evidence="1 2">
    <name type="scientific">Acer saccharum</name>
    <name type="common">Sugar maple</name>
    <dbReference type="NCBI Taxonomy" id="4024"/>
    <lineage>
        <taxon>Eukaryota</taxon>
        <taxon>Viridiplantae</taxon>
        <taxon>Streptophyta</taxon>
        <taxon>Embryophyta</taxon>
        <taxon>Tracheophyta</taxon>
        <taxon>Spermatophyta</taxon>
        <taxon>Magnoliopsida</taxon>
        <taxon>eudicotyledons</taxon>
        <taxon>Gunneridae</taxon>
        <taxon>Pentapetalae</taxon>
        <taxon>rosids</taxon>
        <taxon>malvids</taxon>
        <taxon>Sapindales</taxon>
        <taxon>Sapindaceae</taxon>
        <taxon>Hippocastanoideae</taxon>
        <taxon>Acereae</taxon>
        <taxon>Acer</taxon>
    </lineage>
</organism>
<protein>
    <submittedName>
        <fullName evidence="1">Uncharacterized protein</fullName>
    </submittedName>
</protein>
<dbReference type="AlphaFoldDB" id="A0AA39TCN5"/>
<comment type="caution">
    <text evidence="1">The sequence shown here is derived from an EMBL/GenBank/DDBJ whole genome shotgun (WGS) entry which is preliminary data.</text>
</comment>
<dbReference type="EMBL" id="JAUESC010000002">
    <property type="protein sequence ID" value="KAK0603794.1"/>
    <property type="molecule type" value="Genomic_DNA"/>
</dbReference>
<accession>A0AA39TCN5</accession>
<dbReference type="PANTHER" id="PTHR31727:SF10">
    <property type="entry name" value="ACYL-[ACYL-CARRIER-PROTEIN] HYDROLASE"/>
    <property type="match status" value="1"/>
</dbReference>
<dbReference type="PANTHER" id="PTHR31727">
    <property type="entry name" value="OLEOYL-ACYL CARRIER PROTEIN THIOESTERASE 1, CHLOROPLASTIC"/>
    <property type="match status" value="1"/>
</dbReference>
<keyword evidence="2" id="KW-1185">Reference proteome</keyword>
<reference evidence="1" key="2">
    <citation type="submission" date="2023-06" db="EMBL/GenBank/DDBJ databases">
        <authorList>
            <person name="Swenson N.G."/>
            <person name="Wegrzyn J.L."/>
            <person name="Mcevoy S.L."/>
        </authorList>
    </citation>
    <scope>NUCLEOTIDE SEQUENCE</scope>
    <source>
        <strain evidence="1">NS2018</strain>
        <tissue evidence="1">Leaf</tissue>
    </source>
</reference>
<evidence type="ECO:0000313" key="2">
    <source>
        <dbReference type="Proteomes" id="UP001168877"/>
    </source>
</evidence>
<reference evidence="1" key="1">
    <citation type="journal article" date="2022" name="Plant J.">
        <title>Strategies of tolerance reflected in two North American maple genomes.</title>
        <authorList>
            <person name="McEvoy S.L."/>
            <person name="Sezen U.U."/>
            <person name="Trouern-Trend A."/>
            <person name="McMahon S.M."/>
            <person name="Schaberg P.G."/>
            <person name="Yang J."/>
            <person name="Wegrzyn J.L."/>
            <person name="Swenson N.G."/>
        </authorList>
    </citation>
    <scope>NUCLEOTIDE SEQUENCE</scope>
    <source>
        <strain evidence="1">NS2018</strain>
    </source>
</reference>
<dbReference type="GO" id="GO:0016297">
    <property type="term" value="F:fatty acyl-[ACP] hydrolase activity"/>
    <property type="evidence" value="ECO:0007669"/>
    <property type="project" value="InterPro"/>
</dbReference>